<name>A0AAN7T578_9EURO</name>
<feature type="compositionally biased region" description="Basic and acidic residues" evidence="5">
    <location>
        <begin position="405"/>
        <end position="420"/>
    </location>
</feature>
<comment type="caution">
    <text evidence="7">The sequence shown here is derived from an EMBL/GenBank/DDBJ whole genome shotgun (WGS) entry which is preliminary data.</text>
</comment>
<feature type="region of interest" description="Disordered" evidence="5">
    <location>
        <begin position="405"/>
        <end position="425"/>
    </location>
</feature>
<evidence type="ECO:0000313" key="7">
    <source>
        <dbReference type="EMBL" id="KAK5088833.1"/>
    </source>
</evidence>
<reference evidence="7 8" key="1">
    <citation type="submission" date="2023-08" db="EMBL/GenBank/DDBJ databases">
        <title>Black Yeasts Isolated from many extreme environments.</title>
        <authorList>
            <person name="Coleine C."/>
            <person name="Stajich J.E."/>
            <person name="Selbmann L."/>
        </authorList>
    </citation>
    <scope>NUCLEOTIDE SEQUENCE [LARGE SCALE GENOMIC DNA]</scope>
    <source>
        <strain evidence="7 8">CCFEE 5910</strain>
    </source>
</reference>
<dbReference type="AlphaFoldDB" id="A0AAN7T578"/>
<keyword evidence="4" id="KW-0560">Oxidoreductase</keyword>
<dbReference type="Proteomes" id="UP001309876">
    <property type="component" value="Unassembled WGS sequence"/>
</dbReference>
<dbReference type="InterPro" id="IPR027477">
    <property type="entry name" value="Succ_DH/fumarate_Rdtase_cat_sf"/>
</dbReference>
<sequence length="534" mass="58232">MRPFDVTYDTIVVGGGNAGFSAATTSAQNGARTLLVEKAPESENGGNTFYTAGAYRYAFEDFDDLKLILYDVQTGKKGLSEDLVSRIDLQGYPEADFMKDIMRVTKGRSDQKLARKLVGESRAAIQWISDNGGKFVLSFNRQAYEIKDRFVFWGGMVTVFGGGGKELVKWHVETARKNGVEVWWDTPAVGLIADEESGRVLGVEVLQNGRKRRLQATGGVILACGGFSADPALRAKYLGPGWDLAHVRGSPFNTGDGHRMARQIGAKTAGNYSGCHSTCWDANSPRNGGDRVLTNQFTKSGYPLGLMLNCDGNRFVDEGIDLRNYTYAIFGVEVLKQPSGKAFQIWDAEGSKWLRKEEYADDVTNNIRADSLEALADKLVSKGLTNKSKLLETIQQYNEAVDTFSKENPDKQFNPAEKDGLSTQSSTKKLSLAKSNWARPLKKAPFQAVEVTSGVTFTFGGLDVDPDTAQVVSDISRQPIGGLYCCGELLGGLFFSNYPGGSGLTAGTVFGRIAGKHAAKNRESWPQQFQSSKL</sequence>
<dbReference type="EMBL" id="JAVRRJ010000002">
    <property type="protein sequence ID" value="KAK5088833.1"/>
    <property type="molecule type" value="Genomic_DNA"/>
</dbReference>
<dbReference type="PANTHER" id="PTHR43400">
    <property type="entry name" value="FUMARATE REDUCTASE"/>
    <property type="match status" value="1"/>
</dbReference>
<keyword evidence="8" id="KW-1185">Reference proteome</keyword>
<dbReference type="InterPro" id="IPR036188">
    <property type="entry name" value="FAD/NAD-bd_sf"/>
</dbReference>
<feature type="domain" description="FAD-dependent oxidoreductase 2 FAD-binding" evidence="6">
    <location>
        <begin position="9"/>
        <end position="502"/>
    </location>
</feature>
<keyword evidence="3" id="KW-0274">FAD</keyword>
<organism evidence="7 8">
    <name type="scientific">Lithohypha guttulata</name>
    <dbReference type="NCBI Taxonomy" id="1690604"/>
    <lineage>
        <taxon>Eukaryota</taxon>
        <taxon>Fungi</taxon>
        <taxon>Dikarya</taxon>
        <taxon>Ascomycota</taxon>
        <taxon>Pezizomycotina</taxon>
        <taxon>Eurotiomycetes</taxon>
        <taxon>Chaetothyriomycetidae</taxon>
        <taxon>Chaetothyriales</taxon>
        <taxon>Trichomeriaceae</taxon>
        <taxon>Lithohypha</taxon>
    </lineage>
</organism>
<dbReference type="GO" id="GO:0016491">
    <property type="term" value="F:oxidoreductase activity"/>
    <property type="evidence" value="ECO:0007669"/>
    <property type="project" value="UniProtKB-KW"/>
</dbReference>
<dbReference type="InterPro" id="IPR003953">
    <property type="entry name" value="FAD-dep_OxRdtase_2_FAD-bd"/>
</dbReference>
<evidence type="ECO:0000313" key="8">
    <source>
        <dbReference type="Proteomes" id="UP001309876"/>
    </source>
</evidence>
<evidence type="ECO:0000256" key="2">
    <source>
        <dbReference type="ARBA" id="ARBA00022630"/>
    </source>
</evidence>
<evidence type="ECO:0000256" key="5">
    <source>
        <dbReference type="SAM" id="MobiDB-lite"/>
    </source>
</evidence>
<evidence type="ECO:0000259" key="6">
    <source>
        <dbReference type="Pfam" id="PF00890"/>
    </source>
</evidence>
<proteinExistence type="predicted"/>
<dbReference type="SUPFAM" id="SSF51905">
    <property type="entry name" value="FAD/NAD(P)-binding domain"/>
    <property type="match status" value="1"/>
</dbReference>
<dbReference type="Gene3D" id="3.50.50.60">
    <property type="entry name" value="FAD/NAD(P)-binding domain"/>
    <property type="match status" value="1"/>
</dbReference>
<comment type="cofactor">
    <cofactor evidence="1">
        <name>FAD</name>
        <dbReference type="ChEBI" id="CHEBI:57692"/>
    </cofactor>
</comment>
<dbReference type="SUPFAM" id="SSF56425">
    <property type="entry name" value="Succinate dehydrogenase/fumarate reductase flavoprotein, catalytic domain"/>
    <property type="match status" value="1"/>
</dbReference>
<dbReference type="PRINTS" id="PR00411">
    <property type="entry name" value="PNDRDTASEI"/>
</dbReference>
<evidence type="ECO:0000256" key="1">
    <source>
        <dbReference type="ARBA" id="ARBA00001974"/>
    </source>
</evidence>
<dbReference type="PANTHER" id="PTHR43400:SF7">
    <property type="entry name" value="FAD-DEPENDENT OXIDOREDUCTASE 2 FAD BINDING DOMAIN-CONTAINING PROTEIN"/>
    <property type="match status" value="1"/>
</dbReference>
<dbReference type="Gene3D" id="3.90.700.10">
    <property type="entry name" value="Succinate dehydrogenase/fumarate reductase flavoprotein, catalytic domain"/>
    <property type="match status" value="1"/>
</dbReference>
<evidence type="ECO:0000256" key="3">
    <source>
        <dbReference type="ARBA" id="ARBA00022827"/>
    </source>
</evidence>
<keyword evidence="2" id="KW-0285">Flavoprotein</keyword>
<evidence type="ECO:0000256" key="4">
    <source>
        <dbReference type="ARBA" id="ARBA00023002"/>
    </source>
</evidence>
<dbReference type="NCBIfam" id="NF006130">
    <property type="entry name" value="PRK08274.1"/>
    <property type="match status" value="1"/>
</dbReference>
<protein>
    <recommendedName>
        <fullName evidence="6">FAD-dependent oxidoreductase 2 FAD-binding domain-containing protein</fullName>
    </recommendedName>
</protein>
<accession>A0AAN7T578</accession>
<dbReference type="InterPro" id="IPR050315">
    <property type="entry name" value="FAD-oxidoreductase_2"/>
</dbReference>
<dbReference type="Pfam" id="PF00890">
    <property type="entry name" value="FAD_binding_2"/>
    <property type="match status" value="1"/>
</dbReference>
<gene>
    <name evidence="7" type="ORF">LTR05_003055</name>
</gene>